<reference evidence="7" key="1">
    <citation type="submission" date="2018-06" db="EMBL/GenBank/DDBJ databases">
        <authorList>
            <person name="Feng T."/>
            <person name="Jeon C.O."/>
        </authorList>
    </citation>
    <scope>NUCLEOTIDE SEQUENCE [LARGE SCALE GENOMIC DNA]</scope>
    <source>
        <strain evidence="7">S23</strain>
    </source>
</reference>
<feature type="modified residue" description="4-aspartylphosphate" evidence="3">
    <location>
        <position position="57"/>
    </location>
</feature>
<dbReference type="CDD" id="cd06170">
    <property type="entry name" value="LuxR_C_like"/>
    <property type="match status" value="1"/>
</dbReference>
<dbReference type="SMART" id="SM00421">
    <property type="entry name" value="HTH_LUXR"/>
    <property type="match status" value="1"/>
</dbReference>
<dbReference type="PROSITE" id="PS00622">
    <property type="entry name" value="HTH_LUXR_1"/>
    <property type="match status" value="1"/>
</dbReference>
<dbReference type="Proteomes" id="UP000255165">
    <property type="component" value="Unassembled WGS sequence"/>
</dbReference>
<dbReference type="PROSITE" id="PS50110">
    <property type="entry name" value="RESPONSE_REGULATORY"/>
    <property type="match status" value="1"/>
</dbReference>
<dbReference type="InterPro" id="IPR011006">
    <property type="entry name" value="CheY-like_superfamily"/>
</dbReference>
<gene>
    <name evidence="6" type="ORF">DN412_28960</name>
</gene>
<dbReference type="InterPro" id="IPR039420">
    <property type="entry name" value="WalR-like"/>
</dbReference>
<feature type="domain" description="HTH luxR-type" evidence="4">
    <location>
        <begin position="138"/>
        <end position="203"/>
    </location>
</feature>
<evidence type="ECO:0000256" key="2">
    <source>
        <dbReference type="ARBA" id="ARBA00023125"/>
    </source>
</evidence>
<dbReference type="RefSeq" id="WP_115214717.1">
    <property type="nucleotide sequence ID" value="NZ_QKWJ01000052.1"/>
</dbReference>
<dbReference type="InterPro" id="IPR001789">
    <property type="entry name" value="Sig_transdc_resp-reg_receiver"/>
</dbReference>
<dbReference type="InterPro" id="IPR058245">
    <property type="entry name" value="NreC/VraR/RcsB-like_REC"/>
</dbReference>
<dbReference type="SUPFAM" id="SSF52172">
    <property type="entry name" value="CheY-like"/>
    <property type="match status" value="1"/>
</dbReference>
<dbReference type="GO" id="GO:0006355">
    <property type="term" value="P:regulation of DNA-templated transcription"/>
    <property type="evidence" value="ECO:0007669"/>
    <property type="project" value="InterPro"/>
</dbReference>
<dbReference type="GO" id="GO:0000160">
    <property type="term" value="P:phosphorelay signal transduction system"/>
    <property type="evidence" value="ECO:0007669"/>
    <property type="project" value="InterPro"/>
</dbReference>
<organism evidence="6 7">
    <name type="scientific">Cupriavidus lacunae</name>
    <dbReference type="NCBI Taxonomy" id="2666307"/>
    <lineage>
        <taxon>Bacteria</taxon>
        <taxon>Pseudomonadati</taxon>
        <taxon>Pseudomonadota</taxon>
        <taxon>Betaproteobacteria</taxon>
        <taxon>Burkholderiales</taxon>
        <taxon>Burkholderiaceae</taxon>
        <taxon>Cupriavidus</taxon>
    </lineage>
</organism>
<feature type="domain" description="Response regulatory" evidence="5">
    <location>
        <begin position="6"/>
        <end position="122"/>
    </location>
</feature>
<keyword evidence="7" id="KW-1185">Reference proteome</keyword>
<dbReference type="SMART" id="SM00448">
    <property type="entry name" value="REC"/>
    <property type="match status" value="1"/>
</dbReference>
<name>A0A370NMR3_9BURK</name>
<dbReference type="CDD" id="cd17535">
    <property type="entry name" value="REC_NarL-like"/>
    <property type="match status" value="1"/>
</dbReference>
<keyword evidence="1 3" id="KW-0597">Phosphoprotein</keyword>
<dbReference type="SUPFAM" id="SSF46894">
    <property type="entry name" value="C-terminal effector domain of the bipartite response regulators"/>
    <property type="match status" value="1"/>
</dbReference>
<dbReference type="Pfam" id="PF00072">
    <property type="entry name" value="Response_reg"/>
    <property type="match status" value="1"/>
</dbReference>
<dbReference type="PANTHER" id="PTHR43214:SF42">
    <property type="entry name" value="TRANSCRIPTIONAL REGULATORY PROTEIN DESR"/>
    <property type="match status" value="1"/>
</dbReference>
<keyword evidence="2 6" id="KW-0238">DNA-binding</keyword>
<dbReference type="InterPro" id="IPR016032">
    <property type="entry name" value="Sig_transdc_resp-reg_C-effctor"/>
</dbReference>
<protein>
    <submittedName>
        <fullName evidence="6">DNA-binding response regulator</fullName>
    </submittedName>
</protein>
<sequence length="205" mass="22090">MNAPTRVMIADDHAILRAGLRALLSSHGDLAIVGEASDGAEAIALWRETKPDVGLFDLNMPTLDGAEALRQIREHQPQAAVIMLTTLARDADIERAVGAGARAYLLKDTATSEIVACIRSVLNGDPRVLDHLKKRLSNRATVEPLTSREKEVLEGIATGRSNQCIATMLGIGAGTVKTHLKRIFGKLCARNRTEAVVIARERGLL</sequence>
<dbReference type="EMBL" id="QKWJ01000052">
    <property type="protein sequence ID" value="RDK06896.1"/>
    <property type="molecule type" value="Genomic_DNA"/>
</dbReference>
<dbReference type="Pfam" id="PF00196">
    <property type="entry name" value="GerE"/>
    <property type="match status" value="1"/>
</dbReference>
<dbReference type="PRINTS" id="PR00038">
    <property type="entry name" value="HTHLUXR"/>
</dbReference>
<dbReference type="Gene3D" id="3.40.50.2300">
    <property type="match status" value="1"/>
</dbReference>
<evidence type="ECO:0000259" key="4">
    <source>
        <dbReference type="PROSITE" id="PS50043"/>
    </source>
</evidence>
<evidence type="ECO:0000259" key="5">
    <source>
        <dbReference type="PROSITE" id="PS50110"/>
    </source>
</evidence>
<evidence type="ECO:0000256" key="3">
    <source>
        <dbReference type="PROSITE-ProRule" id="PRU00169"/>
    </source>
</evidence>
<evidence type="ECO:0000256" key="1">
    <source>
        <dbReference type="ARBA" id="ARBA00022553"/>
    </source>
</evidence>
<evidence type="ECO:0000313" key="7">
    <source>
        <dbReference type="Proteomes" id="UP000255165"/>
    </source>
</evidence>
<comment type="caution">
    <text evidence="6">The sequence shown here is derived from an EMBL/GenBank/DDBJ whole genome shotgun (WGS) entry which is preliminary data.</text>
</comment>
<dbReference type="InterPro" id="IPR000792">
    <property type="entry name" value="Tscrpt_reg_LuxR_C"/>
</dbReference>
<dbReference type="PANTHER" id="PTHR43214">
    <property type="entry name" value="TWO-COMPONENT RESPONSE REGULATOR"/>
    <property type="match status" value="1"/>
</dbReference>
<proteinExistence type="predicted"/>
<accession>A0A370NMR3</accession>
<dbReference type="PROSITE" id="PS50043">
    <property type="entry name" value="HTH_LUXR_2"/>
    <property type="match status" value="1"/>
</dbReference>
<dbReference type="GO" id="GO:0003677">
    <property type="term" value="F:DNA binding"/>
    <property type="evidence" value="ECO:0007669"/>
    <property type="project" value="UniProtKB-KW"/>
</dbReference>
<dbReference type="AlphaFoldDB" id="A0A370NMR3"/>
<evidence type="ECO:0000313" key="6">
    <source>
        <dbReference type="EMBL" id="RDK06896.1"/>
    </source>
</evidence>